<keyword evidence="5" id="KW-1185">Reference proteome</keyword>
<dbReference type="PANTHER" id="PTHR16943:SF8">
    <property type="entry name" value="2-METHYLCITRATE DEHYDRATASE"/>
    <property type="match status" value="1"/>
</dbReference>
<proteinExistence type="inferred from homology"/>
<dbReference type="SUPFAM" id="SSF103378">
    <property type="entry name" value="2-methylcitrate dehydratase PrpD"/>
    <property type="match status" value="1"/>
</dbReference>
<feature type="domain" description="MmgE/PrpD C-terminal" evidence="3">
    <location>
        <begin position="276"/>
        <end position="435"/>
    </location>
</feature>
<name>A0AB34YLM3_9HYPH</name>
<dbReference type="Pfam" id="PF19305">
    <property type="entry name" value="MmgE_PrpD_C"/>
    <property type="match status" value="1"/>
</dbReference>
<accession>A0AB34YLM3</accession>
<dbReference type="AlphaFoldDB" id="A0AB34YLM3"/>
<evidence type="ECO:0000256" key="1">
    <source>
        <dbReference type="ARBA" id="ARBA00006174"/>
    </source>
</evidence>
<dbReference type="GO" id="GO:0016829">
    <property type="term" value="F:lyase activity"/>
    <property type="evidence" value="ECO:0007669"/>
    <property type="project" value="InterPro"/>
</dbReference>
<dbReference type="InterPro" id="IPR045336">
    <property type="entry name" value="MmgE_PrpD_N"/>
</dbReference>
<dbReference type="Gene3D" id="1.10.4100.10">
    <property type="entry name" value="2-methylcitrate dehydratase PrpD"/>
    <property type="match status" value="1"/>
</dbReference>
<dbReference type="InterPro" id="IPR036148">
    <property type="entry name" value="MmgE/PrpD_sf"/>
</dbReference>
<evidence type="ECO:0000259" key="2">
    <source>
        <dbReference type="Pfam" id="PF03972"/>
    </source>
</evidence>
<dbReference type="PANTHER" id="PTHR16943">
    <property type="entry name" value="2-METHYLCITRATE DEHYDRATASE-RELATED"/>
    <property type="match status" value="1"/>
</dbReference>
<reference evidence="4 5" key="1">
    <citation type="submission" date="2020-08" db="EMBL/GenBank/DDBJ databases">
        <title>Genomic Encyclopedia of Type Strains, Phase IV (KMG-IV): sequencing the most valuable type-strain genomes for metagenomic binning, comparative biology and taxonomic classification.</title>
        <authorList>
            <person name="Goeker M."/>
        </authorList>
    </citation>
    <scope>NUCLEOTIDE SEQUENCE [LARGE SCALE GENOMIC DNA]</scope>
    <source>
        <strain evidence="4 5">DSM 23868</strain>
    </source>
</reference>
<comment type="similarity">
    <text evidence="1">Belongs to the PrpD family.</text>
</comment>
<dbReference type="InterPro" id="IPR042188">
    <property type="entry name" value="MmgE/PrpD_sf_2"/>
</dbReference>
<dbReference type="Pfam" id="PF03972">
    <property type="entry name" value="MmgE_PrpD_N"/>
    <property type="match status" value="1"/>
</dbReference>
<dbReference type="InterPro" id="IPR045337">
    <property type="entry name" value="MmgE_PrpD_C"/>
</dbReference>
<dbReference type="RefSeq" id="WP_235894808.1">
    <property type="nucleotide sequence ID" value="NZ_JACIEX010000001.1"/>
</dbReference>
<sequence>MTDHPSMTLARNVAAMRFADFPAATIHKAKIHILDTLGAAIAGITSLEAQTVLQAFGPVHGGGTGPAPVWGTTTMLDSRTASFVNGVSAHAFELDDSGGCDHSGAVVMPAVIAALGEVRGTVTGQDFLTAVLAGYEVGRRMLEASGGYETHNELGWHSTGTCGAFAAAAAASTLFGLDADRHASALGIASSYAGGTWAFIHDGSQTKKLHAGRAAEGGFVAAKLAASGFDGPLSVLDATGWGNFFTTFCRGEARPDLLNADFGQFWRVNRCSIKPYATCRGTHSAIDAIDKILTERGLAPQDIARIDVAMSEFQAGMCGGKIIASRADAQMSLAYAVAARLQYGKVGLDELEREAWSAPAIEHWLALTNVGIDTAMAANAEPTIAATLHDDRMFSETVEFPLGGMANPMSDAAIIAKFEALAGRVLPGERCRALCDFVMNLDMAPDARHLPVLLALPAGS</sequence>
<dbReference type="Proteomes" id="UP000553980">
    <property type="component" value="Unassembled WGS sequence"/>
</dbReference>
<evidence type="ECO:0000313" key="4">
    <source>
        <dbReference type="EMBL" id="MBB4091891.1"/>
    </source>
</evidence>
<comment type="caution">
    <text evidence="4">The sequence shown here is derived from an EMBL/GenBank/DDBJ whole genome shotgun (WGS) entry which is preliminary data.</text>
</comment>
<evidence type="ECO:0000259" key="3">
    <source>
        <dbReference type="Pfam" id="PF19305"/>
    </source>
</evidence>
<protein>
    <submittedName>
        <fullName evidence="4">2-methylcitrate dehydratase PrpD</fullName>
    </submittedName>
</protein>
<dbReference type="Gene3D" id="3.30.1330.120">
    <property type="entry name" value="2-methylcitrate dehydratase PrpD"/>
    <property type="match status" value="1"/>
</dbReference>
<gene>
    <name evidence="4" type="ORF">GGQ79_000364</name>
</gene>
<organism evidence="4 5">
    <name type="scientific">Brucella pecoris</name>
    <dbReference type="NCBI Taxonomy" id="867683"/>
    <lineage>
        <taxon>Bacteria</taxon>
        <taxon>Pseudomonadati</taxon>
        <taxon>Pseudomonadota</taxon>
        <taxon>Alphaproteobacteria</taxon>
        <taxon>Hyphomicrobiales</taxon>
        <taxon>Brucellaceae</taxon>
        <taxon>Brucella/Ochrobactrum group</taxon>
        <taxon>Brucella</taxon>
    </lineage>
</organism>
<dbReference type="InterPro" id="IPR042183">
    <property type="entry name" value="MmgE/PrpD_sf_1"/>
</dbReference>
<evidence type="ECO:0000313" key="5">
    <source>
        <dbReference type="Proteomes" id="UP000553980"/>
    </source>
</evidence>
<feature type="domain" description="MmgE/PrpD N-terminal" evidence="2">
    <location>
        <begin position="8"/>
        <end position="246"/>
    </location>
</feature>
<dbReference type="InterPro" id="IPR005656">
    <property type="entry name" value="MmgE_PrpD"/>
</dbReference>
<dbReference type="EMBL" id="JACIEX010000001">
    <property type="protein sequence ID" value="MBB4091891.1"/>
    <property type="molecule type" value="Genomic_DNA"/>
</dbReference>